<dbReference type="Pfam" id="PF01488">
    <property type="entry name" value="Shikimate_DH"/>
    <property type="match status" value="1"/>
</dbReference>
<dbReference type="GO" id="GO:0019632">
    <property type="term" value="P:shikimate metabolic process"/>
    <property type="evidence" value="ECO:0007669"/>
    <property type="project" value="InterPro"/>
</dbReference>
<evidence type="ECO:0000313" key="12">
    <source>
        <dbReference type="EMBL" id="HJB29046.1"/>
    </source>
</evidence>
<dbReference type="NCBIfam" id="TIGR00507">
    <property type="entry name" value="aroE"/>
    <property type="match status" value="1"/>
</dbReference>
<dbReference type="Gene3D" id="3.40.50.720">
    <property type="entry name" value="NAD(P)-binding Rossmann-like Domain"/>
    <property type="match status" value="1"/>
</dbReference>
<name>A0A9D2LSX0_9FIRM</name>
<proteinExistence type="inferred from homology"/>
<evidence type="ECO:0000256" key="8">
    <source>
        <dbReference type="HAMAP-Rule" id="MF_00222"/>
    </source>
</evidence>
<dbReference type="InterPro" id="IPR041121">
    <property type="entry name" value="SDH_C"/>
</dbReference>
<evidence type="ECO:0000256" key="4">
    <source>
        <dbReference type="ARBA" id="ARBA00022857"/>
    </source>
</evidence>
<feature type="binding site" evidence="8">
    <location>
        <position position="92"/>
    </location>
    <ligand>
        <name>shikimate</name>
        <dbReference type="ChEBI" id="CHEBI:36208"/>
    </ligand>
</feature>
<sequence>MAKNYRAELTGVFGDPVDDNPTGVVEEAAFSAKGLNYRYLTIRVLPEDLEDAMKSVRIFGMKGINLTMPHKVKVLPYLDELSEAAKIIGAVNTVINKNGRLYGENTDGKGFVAALKASGTELSGKKITILGAGGAARAIAAECALNGASDIVIINRNKERGQELAQLICHKTKCAGSYLEWKSQVQIPRGTEILINATSAGFSPNIKDKPDIDYSSITENICVCDVVFNPAETVFLTKAAKQGAKIVNGLGMLVRQAALNFTLWTGEEAPLAIMEEALKKEFQ</sequence>
<dbReference type="SUPFAM" id="SSF53223">
    <property type="entry name" value="Aminoacid dehydrogenase-like, N-terminal domain"/>
    <property type="match status" value="1"/>
</dbReference>
<dbReference type="SUPFAM" id="SSF51735">
    <property type="entry name" value="NAD(P)-binding Rossmann-fold domains"/>
    <property type="match status" value="1"/>
</dbReference>
<accession>A0A9D2LSX0</accession>
<feature type="binding site" evidence="8">
    <location>
        <position position="83"/>
    </location>
    <ligand>
        <name>NADP(+)</name>
        <dbReference type="ChEBI" id="CHEBI:58349"/>
    </ligand>
</feature>
<organism evidence="12 13">
    <name type="scientific">Candidatus Blautia faecavium</name>
    <dbReference type="NCBI Taxonomy" id="2838487"/>
    <lineage>
        <taxon>Bacteria</taxon>
        <taxon>Bacillati</taxon>
        <taxon>Bacillota</taxon>
        <taxon>Clostridia</taxon>
        <taxon>Lachnospirales</taxon>
        <taxon>Lachnospiraceae</taxon>
        <taxon>Blautia</taxon>
    </lineage>
</organism>
<dbReference type="PANTHER" id="PTHR21089">
    <property type="entry name" value="SHIKIMATE DEHYDROGENASE"/>
    <property type="match status" value="1"/>
</dbReference>
<comment type="caution">
    <text evidence="12">The sequence shown here is derived from an EMBL/GenBank/DDBJ whole genome shotgun (WGS) entry which is preliminary data.</text>
</comment>
<dbReference type="Gene3D" id="3.40.50.10860">
    <property type="entry name" value="Leucine Dehydrogenase, chain A, domain 1"/>
    <property type="match status" value="1"/>
</dbReference>
<dbReference type="EMBL" id="DWYZ01000178">
    <property type="protein sequence ID" value="HJB29046.1"/>
    <property type="molecule type" value="Genomic_DNA"/>
</dbReference>
<feature type="binding site" evidence="8">
    <location>
        <position position="256"/>
    </location>
    <ligand>
        <name>shikimate</name>
        <dbReference type="ChEBI" id="CHEBI:36208"/>
    </ligand>
</feature>
<comment type="similarity">
    <text evidence="8">Belongs to the shikimate dehydrogenase family.</text>
</comment>
<comment type="catalytic activity">
    <reaction evidence="7 8">
        <text>shikimate + NADP(+) = 3-dehydroshikimate + NADPH + H(+)</text>
        <dbReference type="Rhea" id="RHEA:17737"/>
        <dbReference type="ChEBI" id="CHEBI:15378"/>
        <dbReference type="ChEBI" id="CHEBI:16630"/>
        <dbReference type="ChEBI" id="CHEBI:36208"/>
        <dbReference type="ChEBI" id="CHEBI:57783"/>
        <dbReference type="ChEBI" id="CHEBI:58349"/>
        <dbReference type="EC" id="1.1.1.25"/>
    </reaction>
</comment>
<dbReference type="GO" id="GO:0004764">
    <property type="term" value="F:shikimate 3-dehydrogenase (NADP+) activity"/>
    <property type="evidence" value="ECO:0007669"/>
    <property type="project" value="UniProtKB-UniRule"/>
</dbReference>
<dbReference type="CDD" id="cd01065">
    <property type="entry name" value="NAD_bind_Shikimate_DH"/>
    <property type="match status" value="1"/>
</dbReference>
<evidence type="ECO:0000256" key="7">
    <source>
        <dbReference type="ARBA" id="ARBA00049442"/>
    </source>
</evidence>
<dbReference type="InterPro" id="IPR006151">
    <property type="entry name" value="Shikm_DH/Glu-tRNA_Rdtase"/>
</dbReference>
<gene>
    <name evidence="8 12" type="primary">aroE</name>
    <name evidence="12" type="ORF">IAA06_09690</name>
</gene>
<reference evidence="12" key="1">
    <citation type="journal article" date="2021" name="PeerJ">
        <title>Extensive microbial diversity within the chicken gut microbiome revealed by metagenomics and culture.</title>
        <authorList>
            <person name="Gilroy R."/>
            <person name="Ravi A."/>
            <person name="Getino M."/>
            <person name="Pursley I."/>
            <person name="Horton D.L."/>
            <person name="Alikhan N.F."/>
            <person name="Baker D."/>
            <person name="Gharbi K."/>
            <person name="Hall N."/>
            <person name="Watson M."/>
            <person name="Adriaenssens E.M."/>
            <person name="Foster-Nyarko E."/>
            <person name="Jarju S."/>
            <person name="Secka A."/>
            <person name="Antonio M."/>
            <person name="Oren A."/>
            <person name="Chaudhuri R.R."/>
            <person name="La Ragione R."/>
            <person name="Hildebrand F."/>
            <person name="Pallen M.J."/>
        </authorList>
    </citation>
    <scope>NUCLEOTIDE SEQUENCE</scope>
    <source>
        <strain evidence="12">ChiSjej1B19-5720</strain>
    </source>
</reference>
<keyword evidence="5 8" id="KW-0560">Oxidoreductase</keyword>
<dbReference type="GO" id="GO:0009423">
    <property type="term" value="P:chorismate biosynthetic process"/>
    <property type="evidence" value="ECO:0007669"/>
    <property type="project" value="UniProtKB-UniRule"/>
</dbReference>
<comment type="caution">
    <text evidence="8">Lacks conserved residue(s) required for the propagation of feature annotation.</text>
</comment>
<evidence type="ECO:0000313" key="13">
    <source>
        <dbReference type="Proteomes" id="UP000823842"/>
    </source>
</evidence>
<protein>
    <recommendedName>
        <fullName evidence="2 8">Shikimate dehydrogenase (NADP(+))</fullName>
        <shortName evidence="8">SDH</shortName>
        <ecNumber evidence="2 8">1.1.1.25</ecNumber>
    </recommendedName>
</protein>
<keyword evidence="3 8" id="KW-0028">Amino-acid biosynthesis</keyword>
<dbReference type="PANTHER" id="PTHR21089:SF1">
    <property type="entry name" value="BIFUNCTIONAL 3-DEHYDROQUINATE DEHYDRATASE_SHIKIMATE DEHYDROGENASE, CHLOROPLASTIC"/>
    <property type="match status" value="1"/>
</dbReference>
<dbReference type="InterPro" id="IPR036291">
    <property type="entry name" value="NAD(P)-bd_dom_sf"/>
</dbReference>
<dbReference type="InterPro" id="IPR013708">
    <property type="entry name" value="Shikimate_DH-bd_N"/>
</dbReference>
<dbReference type="InterPro" id="IPR046346">
    <property type="entry name" value="Aminoacid_DH-like_N_sf"/>
</dbReference>
<evidence type="ECO:0000259" key="9">
    <source>
        <dbReference type="Pfam" id="PF01488"/>
    </source>
</evidence>
<evidence type="ECO:0000256" key="6">
    <source>
        <dbReference type="ARBA" id="ARBA00023141"/>
    </source>
</evidence>
<feature type="binding site" evidence="8">
    <location>
        <position position="249"/>
    </location>
    <ligand>
        <name>NADP(+)</name>
        <dbReference type="ChEBI" id="CHEBI:58349"/>
    </ligand>
</feature>
<evidence type="ECO:0000259" key="10">
    <source>
        <dbReference type="Pfam" id="PF08501"/>
    </source>
</evidence>
<feature type="domain" description="Shikimate dehydrogenase substrate binding N-terminal" evidence="10">
    <location>
        <begin position="12"/>
        <end position="94"/>
    </location>
</feature>
<comment type="pathway">
    <text evidence="1 8">Metabolic intermediate biosynthesis; chorismate biosynthesis; chorismate from D-erythrose 4-phosphate and phosphoenolpyruvate: step 4/7.</text>
</comment>
<dbReference type="GO" id="GO:0009073">
    <property type="term" value="P:aromatic amino acid family biosynthetic process"/>
    <property type="evidence" value="ECO:0007669"/>
    <property type="project" value="UniProtKB-KW"/>
</dbReference>
<evidence type="ECO:0000259" key="11">
    <source>
        <dbReference type="Pfam" id="PF18317"/>
    </source>
</evidence>
<dbReference type="AlphaFoldDB" id="A0A9D2LSX0"/>
<dbReference type="Proteomes" id="UP000823842">
    <property type="component" value="Unassembled WGS sequence"/>
</dbReference>
<feature type="domain" description="Quinate/shikimate 5-dehydrogenase/glutamyl-tRNA reductase" evidence="9">
    <location>
        <begin position="120"/>
        <end position="200"/>
    </location>
</feature>
<dbReference type="HAMAP" id="MF_00222">
    <property type="entry name" value="Shikimate_DH_AroE"/>
    <property type="match status" value="1"/>
</dbReference>
<dbReference type="GO" id="GO:0008652">
    <property type="term" value="P:amino acid biosynthetic process"/>
    <property type="evidence" value="ECO:0007669"/>
    <property type="project" value="UniProtKB-KW"/>
</dbReference>
<feature type="binding site" evidence="8">
    <location>
        <position position="67"/>
    </location>
    <ligand>
        <name>shikimate</name>
        <dbReference type="ChEBI" id="CHEBI:36208"/>
    </ligand>
</feature>
<evidence type="ECO:0000256" key="5">
    <source>
        <dbReference type="ARBA" id="ARBA00023002"/>
    </source>
</evidence>
<evidence type="ECO:0000256" key="1">
    <source>
        <dbReference type="ARBA" id="ARBA00004871"/>
    </source>
</evidence>
<feature type="active site" description="Proton acceptor" evidence="8">
    <location>
        <position position="71"/>
    </location>
</feature>
<dbReference type="InterPro" id="IPR011342">
    <property type="entry name" value="Shikimate_DH"/>
</dbReference>
<feature type="binding site" evidence="8">
    <location>
        <begin position="131"/>
        <end position="135"/>
    </location>
    <ligand>
        <name>NADP(+)</name>
        <dbReference type="ChEBI" id="CHEBI:58349"/>
    </ligand>
</feature>
<keyword evidence="6 8" id="KW-0057">Aromatic amino acid biosynthesis</keyword>
<dbReference type="EC" id="1.1.1.25" evidence="2 8"/>
<comment type="function">
    <text evidence="8">Involved in the biosynthesis of the chorismate, which leads to the biosynthesis of aromatic amino acids. Catalyzes the reversible NADPH linked reduction of 3-dehydroshikimate (DHSA) to yield shikimate (SA).</text>
</comment>
<feature type="domain" description="SDH C-terminal" evidence="11">
    <location>
        <begin position="249"/>
        <end position="279"/>
    </location>
</feature>
<dbReference type="Pfam" id="PF08501">
    <property type="entry name" value="Shikimate_dh_N"/>
    <property type="match status" value="1"/>
</dbReference>
<feature type="binding site" evidence="8">
    <location>
        <position position="107"/>
    </location>
    <ligand>
        <name>shikimate</name>
        <dbReference type="ChEBI" id="CHEBI:36208"/>
    </ligand>
</feature>
<keyword evidence="4 8" id="KW-0521">NADP</keyword>
<dbReference type="InterPro" id="IPR022893">
    <property type="entry name" value="Shikimate_DH_fam"/>
</dbReference>
<evidence type="ECO:0000256" key="2">
    <source>
        <dbReference type="ARBA" id="ARBA00012962"/>
    </source>
</evidence>
<reference evidence="12" key="2">
    <citation type="submission" date="2021-04" db="EMBL/GenBank/DDBJ databases">
        <authorList>
            <person name="Gilroy R."/>
        </authorList>
    </citation>
    <scope>NUCLEOTIDE SEQUENCE</scope>
    <source>
        <strain evidence="12">ChiSjej1B19-5720</strain>
    </source>
</reference>
<dbReference type="GO" id="GO:0050661">
    <property type="term" value="F:NADP binding"/>
    <property type="evidence" value="ECO:0007669"/>
    <property type="project" value="InterPro"/>
</dbReference>
<feature type="binding site" evidence="8">
    <location>
        <position position="226"/>
    </location>
    <ligand>
        <name>NADP(+)</name>
        <dbReference type="ChEBI" id="CHEBI:58349"/>
    </ligand>
</feature>
<evidence type="ECO:0000256" key="3">
    <source>
        <dbReference type="ARBA" id="ARBA00022605"/>
    </source>
</evidence>
<dbReference type="Pfam" id="PF18317">
    <property type="entry name" value="SDH_C"/>
    <property type="match status" value="1"/>
</dbReference>
<comment type="subunit">
    <text evidence="8">Homodimer.</text>
</comment>